<organism evidence="2 3">
    <name type="scientific">Aspergillus pseudotamarii</name>
    <dbReference type="NCBI Taxonomy" id="132259"/>
    <lineage>
        <taxon>Eukaryota</taxon>
        <taxon>Fungi</taxon>
        <taxon>Dikarya</taxon>
        <taxon>Ascomycota</taxon>
        <taxon>Pezizomycotina</taxon>
        <taxon>Eurotiomycetes</taxon>
        <taxon>Eurotiomycetidae</taxon>
        <taxon>Eurotiales</taxon>
        <taxon>Aspergillaceae</taxon>
        <taxon>Aspergillus</taxon>
        <taxon>Aspergillus subgen. Circumdati</taxon>
    </lineage>
</organism>
<dbReference type="RefSeq" id="XP_031918146.1">
    <property type="nucleotide sequence ID" value="XM_032051599.1"/>
</dbReference>
<sequence>MIRGDPAVHESLVCSVNAFIIRQTATNFCFLCLSFFPFVHRLSSLTTSRRIVISTLLMHFATLRSQPLVHQFDTLFFQHRARSVILPSTSSYW</sequence>
<dbReference type="GeneID" id="43635809"/>
<protein>
    <submittedName>
        <fullName evidence="2">Uncharacterized protein</fullName>
    </submittedName>
</protein>
<accession>A0A5N6T6X4</accession>
<name>A0A5N6T6X4_ASPPS</name>
<reference evidence="2 3" key="1">
    <citation type="submission" date="2019-04" db="EMBL/GenBank/DDBJ databases">
        <title>Friends and foes A comparative genomics study of 23 Aspergillus species from section Flavi.</title>
        <authorList>
            <consortium name="DOE Joint Genome Institute"/>
            <person name="Kjaerbolling I."/>
            <person name="Vesth T."/>
            <person name="Frisvad J.C."/>
            <person name="Nybo J.L."/>
            <person name="Theobald S."/>
            <person name="Kildgaard S."/>
            <person name="Isbrandt T."/>
            <person name="Kuo A."/>
            <person name="Sato A."/>
            <person name="Lyhne E.K."/>
            <person name="Kogle M.E."/>
            <person name="Wiebenga A."/>
            <person name="Kun R.S."/>
            <person name="Lubbers R.J."/>
            <person name="Makela M.R."/>
            <person name="Barry K."/>
            <person name="Chovatia M."/>
            <person name="Clum A."/>
            <person name="Daum C."/>
            <person name="Haridas S."/>
            <person name="He G."/>
            <person name="LaButti K."/>
            <person name="Lipzen A."/>
            <person name="Mondo S."/>
            <person name="Riley R."/>
            <person name="Salamov A."/>
            <person name="Simmons B.A."/>
            <person name="Magnuson J.K."/>
            <person name="Henrissat B."/>
            <person name="Mortensen U.H."/>
            <person name="Larsen T.O."/>
            <person name="Devries R.P."/>
            <person name="Grigoriev I.V."/>
            <person name="Machida M."/>
            <person name="Baker S.E."/>
            <person name="Andersen M.R."/>
        </authorList>
    </citation>
    <scope>NUCLEOTIDE SEQUENCE [LARGE SCALE GENOMIC DNA]</scope>
    <source>
        <strain evidence="2 3">CBS 117625</strain>
    </source>
</reference>
<gene>
    <name evidence="2" type="ORF">BDV38DRAFT_149778</name>
</gene>
<proteinExistence type="predicted"/>
<keyword evidence="1" id="KW-1133">Transmembrane helix</keyword>
<feature type="transmembrane region" description="Helical" evidence="1">
    <location>
        <begin position="20"/>
        <end position="39"/>
    </location>
</feature>
<dbReference type="AlphaFoldDB" id="A0A5N6T6X4"/>
<keyword evidence="3" id="KW-1185">Reference proteome</keyword>
<dbReference type="Proteomes" id="UP000325672">
    <property type="component" value="Unassembled WGS sequence"/>
</dbReference>
<dbReference type="EMBL" id="ML743555">
    <property type="protein sequence ID" value="KAE8142083.1"/>
    <property type="molecule type" value="Genomic_DNA"/>
</dbReference>
<keyword evidence="1" id="KW-0472">Membrane</keyword>
<evidence type="ECO:0000256" key="1">
    <source>
        <dbReference type="SAM" id="Phobius"/>
    </source>
</evidence>
<evidence type="ECO:0000313" key="2">
    <source>
        <dbReference type="EMBL" id="KAE8142083.1"/>
    </source>
</evidence>
<keyword evidence="1" id="KW-0812">Transmembrane</keyword>
<evidence type="ECO:0000313" key="3">
    <source>
        <dbReference type="Proteomes" id="UP000325672"/>
    </source>
</evidence>